<dbReference type="RefSeq" id="WP_188974553.1">
    <property type="nucleotide sequence ID" value="NZ_BMPD01000001.1"/>
</dbReference>
<feature type="coiled-coil region" evidence="1">
    <location>
        <begin position="25"/>
        <end position="52"/>
    </location>
</feature>
<keyword evidence="1" id="KW-0175">Coiled coil</keyword>
<dbReference type="OrthoDB" id="241778at2157"/>
<evidence type="ECO:0000313" key="4">
    <source>
        <dbReference type="Proteomes" id="UP000614221"/>
    </source>
</evidence>
<reference evidence="3" key="2">
    <citation type="submission" date="2020-09" db="EMBL/GenBank/DDBJ databases">
        <authorList>
            <person name="Sun Q."/>
            <person name="Ohkuma M."/>
        </authorList>
    </citation>
    <scope>NUCLEOTIDE SEQUENCE</scope>
    <source>
        <strain evidence="3">JCM 19018</strain>
    </source>
</reference>
<name>A0A830EEX8_9EURY</name>
<proteinExistence type="predicted"/>
<reference evidence="3" key="1">
    <citation type="journal article" date="2014" name="Int. J. Syst. Evol. Microbiol.">
        <title>Complete genome sequence of Corynebacterium casei LMG S-19264T (=DSM 44701T), isolated from a smear-ripened cheese.</title>
        <authorList>
            <consortium name="US DOE Joint Genome Institute (JGI-PGF)"/>
            <person name="Walter F."/>
            <person name="Albersmeier A."/>
            <person name="Kalinowski J."/>
            <person name="Ruckert C."/>
        </authorList>
    </citation>
    <scope>NUCLEOTIDE SEQUENCE</scope>
    <source>
        <strain evidence="3">JCM 19018</strain>
    </source>
</reference>
<protein>
    <recommendedName>
        <fullName evidence="2">DUF7311 domain-containing protein</fullName>
    </recommendedName>
</protein>
<gene>
    <name evidence="3" type="ORF">GCM10009067_01600</name>
</gene>
<dbReference type="Pfam" id="PF23993">
    <property type="entry name" value="DUF7311"/>
    <property type="match status" value="1"/>
</dbReference>
<evidence type="ECO:0000256" key="1">
    <source>
        <dbReference type="SAM" id="Coils"/>
    </source>
</evidence>
<accession>A0A830EEX8</accession>
<dbReference type="InterPro" id="IPR055735">
    <property type="entry name" value="DUF7311"/>
</dbReference>
<dbReference type="Proteomes" id="UP000614221">
    <property type="component" value="Unassembled WGS sequence"/>
</dbReference>
<organism evidence="3 4">
    <name type="scientific">Haloarcula sebkhae</name>
    <dbReference type="NCBI Taxonomy" id="932660"/>
    <lineage>
        <taxon>Archaea</taxon>
        <taxon>Methanobacteriati</taxon>
        <taxon>Methanobacteriota</taxon>
        <taxon>Stenosarchaea group</taxon>
        <taxon>Halobacteria</taxon>
        <taxon>Halobacteriales</taxon>
        <taxon>Haloarculaceae</taxon>
        <taxon>Haloarcula</taxon>
    </lineage>
</organism>
<dbReference type="EMBL" id="BMPD01000001">
    <property type="protein sequence ID" value="GGK52860.1"/>
    <property type="molecule type" value="Genomic_DNA"/>
</dbReference>
<sequence length="157" mass="17236">MIYRLVLAVAVMTALVSVSAPALSTARADTASDTMERQLDELEAELTTLVETDDATTNGDARRVVEIQLPVRTYTNAGVSQLQFAERAGVGIATWTVESRKQTERLVGIPIRTTAATDRLDKPATHRLVFVLTRSDGQRILRVHRFKSEAAPRHGHA</sequence>
<evidence type="ECO:0000313" key="3">
    <source>
        <dbReference type="EMBL" id="GGK52860.1"/>
    </source>
</evidence>
<feature type="domain" description="DUF7311" evidence="2">
    <location>
        <begin position="3"/>
        <end position="143"/>
    </location>
</feature>
<comment type="caution">
    <text evidence="3">The sequence shown here is derived from an EMBL/GenBank/DDBJ whole genome shotgun (WGS) entry which is preliminary data.</text>
</comment>
<evidence type="ECO:0000259" key="2">
    <source>
        <dbReference type="Pfam" id="PF23993"/>
    </source>
</evidence>
<dbReference type="AlphaFoldDB" id="A0A830EEX8"/>